<gene>
    <name evidence="2" type="ORF">OCTVUL_1B011733</name>
</gene>
<feature type="signal peptide" evidence="1">
    <location>
        <begin position="1"/>
        <end position="23"/>
    </location>
</feature>
<evidence type="ECO:0000313" key="2">
    <source>
        <dbReference type="EMBL" id="CAI9736942.1"/>
    </source>
</evidence>
<dbReference type="Proteomes" id="UP001162480">
    <property type="component" value="Chromosome 19"/>
</dbReference>
<proteinExistence type="predicted"/>
<dbReference type="AlphaFoldDB" id="A0AA36FGP3"/>
<sequence length="95" mass="10891">MHWQHTLQFWNILLLIKLKLVLFLKSGEHSLVSENTLTIGWLSPDLSQKQLATNPIILVTKALKPPVRVVDFNIAGWDVTEGAETYNSRQHFPSR</sequence>
<protein>
    <submittedName>
        <fullName evidence="2">Uncharacterized protein</fullName>
    </submittedName>
</protein>
<evidence type="ECO:0000313" key="3">
    <source>
        <dbReference type="Proteomes" id="UP001162480"/>
    </source>
</evidence>
<reference evidence="2" key="1">
    <citation type="submission" date="2023-08" db="EMBL/GenBank/DDBJ databases">
        <authorList>
            <person name="Alioto T."/>
            <person name="Alioto T."/>
            <person name="Gomez Garrido J."/>
        </authorList>
    </citation>
    <scope>NUCLEOTIDE SEQUENCE</scope>
</reference>
<name>A0AA36FGP3_OCTVU</name>
<keyword evidence="1" id="KW-0732">Signal</keyword>
<accession>A0AA36FGP3</accession>
<keyword evidence="3" id="KW-1185">Reference proteome</keyword>
<dbReference type="EMBL" id="OX597832">
    <property type="protein sequence ID" value="CAI9736942.1"/>
    <property type="molecule type" value="Genomic_DNA"/>
</dbReference>
<organism evidence="2 3">
    <name type="scientific">Octopus vulgaris</name>
    <name type="common">Common octopus</name>
    <dbReference type="NCBI Taxonomy" id="6645"/>
    <lineage>
        <taxon>Eukaryota</taxon>
        <taxon>Metazoa</taxon>
        <taxon>Spiralia</taxon>
        <taxon>Lophotrochozoa</taxon>
        <taxon>Mollusca</taxon>
        <taxon>Cephalopoda</taxon>
        <taxon>Coleoidea</taxon>
        <taxon>Octopodiformes</taxon>
        <taxon>Octopoda</taxon>
        <taxon>Incirrata</taxon>
        <taxon>Octopodidae</taxon>
        <taxon>Octopus</taxon>
    </lineage>
</organism>
<evidence type="ECO:0000256" key="1">
    <source>
        <dbReference type="SAM" id="SignalP"/>
    </source>
</evidence>
<feature type="chain" id="PRO_5041409140" evidence="1">
    <location>
        <begin position="24"/>
        <end position="95"/>
    </location>
</feature>